<proteinExistence type="predicted"/>
<dbReference type="AlphaFoldDB" id="A0A702BHT7"/>
<accession>A0A702BHT7</accession>
<comment type="caution">
    <text evidence="1">The sequence shown here is derived from an EMBL/GenBank/DDBJ whole genome shotgun (WGS) entry which is preliminary data.</text>
</comment>
<name>A0A702BHT7_SALET</name>
<reference evidence="1" key="2">
    <citation type="submission" date="2018-07" db="EMBL/GenBank/DDBJ databases">
        <authorList>
            <consortium name="NCBI Pathogen Detection Project"/>
        </authorList>
    </citation>
    <scope>NUCLEOTIDE SEQUENCE</scope>
    <source>
        <strain evidence="1">M138</strain>
    </source>
</reference>
<protein>
    <submittedName>
        <fullName evidence="1">Transcriptional regulator</fullName>
    </submittedName>
</protein>
<organism evidence="1">
    <name type="scientific">Salmonella enterica subsp. enterica serovar Eastbourne</name>
    <dbReference type="NCBI Taxonomy" id="486993"/>
    <lineage>
        <taxon>Bacteria</taxon>
        <taxon>Pseudomonadati</taxon>
        <taxon>Pseudomonadota</taxon>
        <taxon>Gammaproteobacteria</taxon>
        <taxon>Enterobacterales</taxon>
        <taxon>Enterobacteriaceae</taxon>
        <taxon>Salmonella</taxon>
    </lineage>
</organism>
<sequence length="104" mass="11796">MSKSIPDFIYNHQFDSALHRLIMCRIWMAGSSDCMGVRYISIAAFADFSCCSVDEFYDAIGLLASSGFLEIVKPSREALRSMKTNDYLGFILMPDWQVGDYETI</sequence>
<evidence type="ECO:0000313" key="1">
    <source>
        <dbReference type="EMBL" id="HAC6678313.1"/>
    </source>
</evidence>
<dbReference type="EMBL" id="DAAMHJ010000022">
    <property type="protein sequence ID" value="HAC6678313.1"/>
    <property type="molecule type" value="Genomic_DNA"/>
</dbReference>
<reference evidence="1" key="1">
    <citation type="journal article" date="2018" name="Genome Biol.">
        <title>SKESA: strategic k-mer extension for scrupulous assemblies.</title>
        <authorList>
            <person name="Souvorov A."/>
            <person name="Agarwala R."/>
            <person name="Lipman D.J."/>
        </authorList>
    </citation>
    <scope>NUCLEOTIDE SEQUENCE</scope>
    <source>
        <strain evidence="1">M138</strain>
    </source>
</reference>
<gene>
    <name evidence="1" type="ORF">G0D12_21815</name>
</gene>